<protein>
    <recommendedName>
        <fullName evidence="2">DUF1468 domain-containing protein</fullName>
    </recommendedName>
</protein>
<dbReference type="Proteomes" id="UP000017081">
    <property type="component" value="Unassembled WGS sequence"/>
</dbReference>
<feature type="transmembrane region" description="Helical" evidence="1">
    <location>
        <begin position="106"/>
        <end position="128"/>
    </location>
</feature>
<gene>
    <name evidence="3" type="ORF">HMPREF0202_01822</name>
</gene>
<evidence type="ECO:0000313" key="3">
    <source>
        <dbReference type="EMBL" id="ERT68273.1"/>
    </source>
</evidence>
<accession>U7VBW5</accession>
<sequence length="133" mass="15456">MRINYVPSTSHLIFPPIILGILIFLLVVMFIQRIIKCKKNNEKIFDYKNYTFFQKNWDKLKLIGTLVLFVLYIKSMLIFGFLLSSIVFISLFNILFVGIQNNKKSLINSVAISSGFSIGIWFLFGYVFQITLP</sequence>
<reference evidence="3 4" key="1">
    <citation type="submission" date="2013-08" db="EMBL/GenBank/DDBJ databases">
        <authorList>
            <person name="Weinstock G."/>
            <person name="Sodergren E."/>
            <person name="Wylie T."/>
            <person name="Fulton L."/>
            <person name="Fulton R."/>
            <person name="Fronick C."/>
            <person name="O'Laughlin M."/>
            <person name="Godfrey J."/>
            <person name="Miner T."/>
            <person name="Herter B."/>
            <person name="Appelbaum E."/>
            <person name="Cordes M."/>
            <person name="Lek S."/>
            <person name="Wollam A."/>
            <person name="Pepin K.H."/>
            <person name="Palsikar V.B."/>
            <person name="Mitreva M."/>
            <person name="Wilson R.K."/>
        </authorList>
    </citation>
    <scope>NUCLEOTIDE SEQUENCE [LARGE SCALE GENOMIC DNA]</scope>
    <source>
        <strain evidence="3 4">ATCC BAA-474</strain>
    </source>
</reference>
<evidence type="ECO:0000259" key="2">
    <source>
        <dbReference type="Pfam" id="PF07331"/>
    </source>
</evidence>
<name>U7VBW5_9FUSO</name>
<comment type="caution">
    <text evidence="3">The sequence shown here is derived from an EMBL/GenBank/DDBJ whole genome shotgun (WGS) entry which is preliminary data.</text>
</comment>
<keyword evidence="4" id="KW-1185">Reference proteome</keyword>
<dbReference type="EMBL" id="AXZF01000069">
    <property type="protein sequence ID" value="ERT68273.1"/>
    <property type="molecule type" value="Genomic_DNA"/>
</dbReference>
<organism evidence="3 4">
    <name type="scientific">Cetobacterium somerae ATCC BAA-474</name>
    <dbReference type="NCBI Taxonomy" id="1319815"/>
    <lineage>
        <taxon>Bacteria</taxon>
        <taxon>Fusobacteriati</taxon>
        <taxon>Fusobacteriota</taxon>
        <taxon>Fusobacteriia</taxon>
        <taxon>Fusobacteriales</taxon>
        <taxon>Fusobacteriaceae</taxon>
        <taxon>Cetobacterium</taxon>
    </lineage>
</organism>
<evidence type="ECO:0000256" key="1">
    <source>
        <dbReference type="SAM" id="Phobius"/>
    </source>
</evidence>
<keyword evidence="1" id="KW-0812">Transmembrane</keyword>
<proteinExistence type="predicted"/>
<feature type="transmembrane region" description="Helical" evidence="1">
    <location>
        <begin position="56"/>
        <end position="73"/>
    </location>
</feature>
<dbReference type="RefSeq" id="WP_023051358.1">
    <property type="nucleotide sequence ID" value="NZ_CP173062.2"/>
</dbReference>
<keyword evidence="1" id="KW-0472">Membrane</keyword>
<keyword evidence="1" id="KW-1133">Transmembrane helix</keyword>
<feature type="domain" description="DUF1468" evidence="2">
    <location>
        <begin position="14"/>
        <end position="133"/>
    </location>
</feature>
<dbReference type="eggNOG" id="ENOG5032YRV">
    <property type="taxonomic scope" value="Bacteria"/>
</dbReference>
<dbReference type="InterPro" id="IPR009936">
    <property type="entry name" value="DUF1468"/>
</dbReference>
<dbReference type="STRING" id="1319815.HMPREF0202_01822"/>
<feature type="transmembrane region" description="Helical" evidence="1">
    <location>
        <begin position="79"/>
        <end position="99"/>
    </location>
</feature>
<dbReference type="HOGENOM" id="CLU_145428_0_0_0"/>
<feature type="transmembrane region" description="Helical" evidence="1">
    <location>
        <begin position="12"/>
        <end position="35"/>
    </location>
</feature>
<evidence type="ECO:0000313" key="4">
    <source>
        <dbReference type="Proteomes" id="UP000017081"/>
    </source>
</evidence>
<dbReference type="AlphaFoldDB" id="U7VBW5"/>
<dbReference type="Pfam" id="PF07331">
    <property type="entry name" value="TctB"/>
    <property type="match status" value="1"/>
</dbReference>